<dbReference type="eggNOG" id="COG0347">
    <property type="taxonomic scope" value="Bacteria"/>
</dbReference>
<dbReference type="SMART" id="SM00938">
    <property type="entry name" value="P-II"/>
    <property type="match status" value="1"/>
</dbReference>
<dbReference type="AlphaFoldDB" id="E4U2T2"/>
<evidence type="ECO:0000313" key="1">
    <source>
        <dbReference type="EMBL" id="ADR33667.1"/>
    </source>
</evidence>
<evidence type="ECO:0000313" key="2">
    <source>
        <dbReference type="Proteomes" id="UP000008721"/>
    </source>
</evidence>
<dbReference type="KEGG" id="sku:Sulku_1004"/>
<dbReference type="Pfam" id="PF00543">
    <property type="entry name" value="P-II"/>
    <property type="match status" value="1"/>
</dbReference>
<dbReference type="Proteomes" id="UP000008721">
    <property type="component" value="Chromosome"/>
</dbReference>
<dbReference type="GO" id="GO:0006808">
    <property type="term" value="P:regulation of nitrogen utilization"/>
    <property type="evidence" value="ECO:0007669"/>
    <property type="project" value="InterPro"/>
</dbReference>
<dbReference type="OrthoDB" id="5334234at2"/>
<dbReference type="RefSeq" id="WP_013459864.1">
    <property type="nucleotide sequence ID" value="NC_014762.1"/>
</dbReference>
<dbReference type="InterPro" id="IPR015867">
    <property type="entry name" value="N-reg_PII/ATP_PRibTrfase_C"/>
</dbReference>
<dbReference type="PANTHER" id="PTHR30115">
    <property type="entry name" value="NITROGEN REGULATORY PROTEIN P-II"/>
    <property type="match status" value="1"/>
</dbReference>
<accession>E4U2T2</accession>
<dbReference type="InterPro" id="IPR002187">
    <property type="entry name" value="N-reg_PII"/>
</dbReference>
<reference evidence="1 2" key="1">
    <citation type="journal article" date="2012" name="Stand. Genomic Sci.">
        <title>Complete genome sequence of the sulfur compounds oxidizing chemolithoautotroph Sulfuricurvum kujiense type strain (YK-1(T)).</title>
        <authorList>
            <person name="Han C."/>
            <person name="Kotsyurbenko O."/>
            <person name="Chertkov O."/>
            <person name="Held B."/>
            <person name="Lapidus A."/>
            <person name="Nolan M."/>
            <person name="Lucas S."/>
            <person name="Hammon N."/>
            <person name="Deshpande S."/>
            <person name="Cheng J.F."/>
            <person name="Tapia R."/>
            <person name="Goodwin L.A."/>
            <person name="Pitluck S."/>
            <person name="Liolios K."/>
            <person name="Pagani I."/>
            <person name="Ivanova N."/>
            <person name="Mavromatis K."/>
            <person name="Mikhailova N."/>
            <person name="Pati A."/>
            <person name="Chen A."/>
            <person name="Palaniappan K."/>
            <person name="Land M."/>
            <person name="Hauser L."/>
            <person name="Chang Y.J."/>
            <person name="Jeffries C.D."/>
            <person name="Brambilla E.M."/>
            <person name="Rohde M."/>
            <person name="Spring S."/>
            <person name="Sikorski J."/>
            <person name="Goker M."/>
            <person name="Woyke T."/>
            <person name="Bristow J."/>
            <person name="Eisen J.A."/>
            <person name="Markowitz V."/>
            <person name="Hugenholtz P."/>
            <person name="Kyrpides N.C."/>
            <person name="Klenk H.P."/>
            <person name="Detter J.C."/>
        </authorList>
    </citation>
    <scope>NUCLEOTIDE SEQUENCE [LARGE SCALE GENOMIC DNA]</scope>
    <source>
        <strain evidence="2">ATCC BAA-921 / DSM 16994 / JCM 11577 / YK-1</strain>
    </source>
</reference>
<organism evidence="1 2">
    <name type="scientific">Sulfuricurvum kujiense (strain ATCC BAA-921 / DSM 16994 / JCM 11577 / YK-1)</name>
    <dbReference type="NCBI Taxonomy" id="709032"/>
    <lineage>
        <taxon>Bacteria</taxon>
        <taxon>Pseudomonadati</taxon>
        <taxon>Campylobacterota</taxon>
        <taxon>Epsilonproteobacteria</taxon>
        <taxon>Campylobacterales</taxon>
        <taxon>Sulfurimonadaceae</taxon>
        <taxon>Sulfuricurvum</taxon>
    </lineage>
</organism>
<dbReference type="GO" id="GO:0030234">
    <property type="term" value="F:enzyme regulator activity"/>
    <property type="evidence" value="ECO:0007669"/>
    <property type="project" value="InterPro"/>
</dbReference>
<dbReference type="Gene3D" id="3.30.70.120">
    <property type="match status" value="1"/>
</dbReference>
<dbReference type="GO" id="GO:0005829">
    <property type="term" value="C:cytosol"/>
    <property type="evidence" value="ECO:0007669"/>
    <property type="project" value="TreeGrafter"/>
</dbReference>
<dbReference type="GO" id="GO:0005524">
    <property type="term" value="F:ATP binding"/>
    <property type="evidence" value="ECO:0007669"/>
    <property type="project" value="TreeGrafter"/>
</dbReference>
<proteinExistence type="predicted"/>
<dbReference type="SUPFAM" id="SSF54913">
    <property type="entry name" value="GlnB-like"/>
    <property type="match status" value="1"/>
</dbReference>
<dbReference type="EMBL" id="CP002355">
    <property type="protein sequence ID" value="ADR33667.1"/>
    <property type="molecule type" value="Genomic_DNA"/>
</dbReference>
<gene>
    <name evidence="1" type="ordered locus">Sulku_1004</name>
</gene>
<dbReference type="HOGENOM" id="CLU_082268_0_1_7"/>
<dbReference type="PROSITE" id="PS51343">
    <property type="entry name" value="PII_GLNB_DOM"/>
    <property type="match status" value="1"/>
</dbReference>
<dbReference type="PANTHER" id="PTHR30115:SF11">
    <property type="entry name" value="NITROGEN REGULATORY PROTEIN P-II HOMOLOG"/>
    <property type="match status" value="1"/>
</dbReference>
<dbReference type="InterPro" id="IPR011322">
    <property type="entry name" value="N-reg_PII-like_a/b"/>
</dbReference>
<protein>
    <submittedName>
        <fullName evidence="1">Nitrogen regulatory protein P-II</fullName>
    </submittedName>
</protein>
<dbReference type="PRINTS" id="PR00340">
    <property type="entry name" value="PIIGLNB"/>
</dbReference>
<name>E4U2T2_SULKY</name>
<sequence>MVQITAVFNKHCLNDVLRELFDNEIEGVTVTDVIGKGSLGIAEKNNAPDLYPKVMLLIVVSNDKTKEITMEAIRAHTQDLGHGAGKMWVTPVLEVERIRTGEKDESALTQPIPRAIAKSNTHFTAVDTPSS</sequence>
<keyword evidence="2" id="KW-1185">Reference proteome</keyword>
<dbReference type="STRING" id="709032.Sulku_1004"/>